<gene>
    <name evidence="1" type="ORF">QAD02_011336</name>
</gene>
<evidence type="ECO:0000313" key="2">
    <source>
        <dbReference type="Proteomes" id="UP001239111"/>
    </source>
</evidence>
<comment type="caution">
    <text evidence="1">The sequence shown here is derived from an EMBL/GenBank/DDBJ whole genome shotgun (WGS) entry which is preliminary data.</text>
</comment>
<evidence type="ECO:0000313" key="1">
    <source>
        <dbReference type="EMBL" id="KAJ8675550.1"/>
    </source>
</evidence>
<dbReference type="Proteomes" id="UP001239111">
    <property type="component" value="Chromosome 2"/>
</dbReference>
<proteinExistence type="predicted"/>
<name>A0ACC2NW72_9HYME</name>
<accession>A0ACC2NW72</accession>
<dbReference type="EMBL" id="CM056742">
    <property type="protein sequence ID" value="KAJ8675550.1"/>
    <property type="molecule type" value="Genomic_DNA"/>
</dbReference>
<organism evidence="1 2">
    <name type="scientific">Eretmocerus hayati</name>
    <dbReference type="NCBI Taxonomy" id="131215"/>
    <lineage>
        <taxon>Eukaryota</taxon>
        <taxon>Metazoa</taxon>
        <taxon>Ecdysozoa</taxon>
        <taxon>Arthropoda</taxon>
        <taxon>Hexapoda</taxon>
        <taxon>Insecta</taxon>
        <taxon>Pterygota</taxon>
        <taxon>Neoptera</taxon>
        <taxon>Endopterygota</taxon>
        <taxon>Hymenoptera</taxon>
        <taxon>Apocrita</taxon>
        <taxon>Proctotrupomorpha</taxon>
        <taxon>Chalcidoidea</taxon>
        <taxon>Aphelinidae</taxon>
        <taxon>Aphelininae</taxon>
        <taxon>Eretmocerus</taxon>
    </lineage>
</organism>
<sequence length="321" mass="36345">MYVLSSHLIAVVDAKKSDMNISVFGYCNKDMNYKTILATKSLPVKRENLNFHTGSPVLALLGLAKFTTIFERSFSFNEIQKLMKNETAILTGCLLVKLSSVLFTGCGSINLVDPAVEDGSYGETKPAYEMNAQEWVIRKCYMSHITTMLALYGCIPNADSCRTIGHKSLLYALQPIKAGTPIMTYNKSLSIYLEVPKEVRQHQLRLFYGFSCECRACKENWPEKMLEMPPLFAFTPGTNFAALTRFMKESESIRKECDDNMYAHKPGFPDLKLMTRANNCAREVWKHMPVPSLFMKSCADMMICVTTCFHDPDKNIFTISE</sequence>
<protein>
    <submittedName>
        <fullName evidence="1">Uncharacterized protein</fullName>
    </submittedName>
</protein>
<reference evidence="1" key="1">
    <citation type="submission" date="2023-04" db="EMBL/GenBank/DDBJ databases">
        <title>A chromosome-level genome assembly of the parasitoid wasp Eretmocerus hayati.</title>
        <authorList>
            <person name="Zhong Y."/>
            <person name="Liu S."/>
            <person name="Liu Y."/>
        </authorList>
    </citation>
    <scope>NUCLEOTIDE SEQUENCE</scope>
    <source>
        <strain evidence="1">ZJU_SS_LIU_2023</strain>
    </source>
</reference>
<keyword evidence="2" id="KW-1185">Reference proteome</keyword>